<keyword evidence="1" id="KW-0677">Repeat</keyword>
<dbReference type="SUPFAM" id="SSF48403">
    <property type="entry name" value="Ankyrin repeat"/>
    <property type="match status" value="1"/>
</dbReference>
<gene>
    <name evidence="4" type="ORF">SBA1_780019</name>
</gene>
<evidence type="ECO:0000256" key="1">
    <source>
        <dbReference type="ARBA" id="ARBA00022737"/>
    </source>
</evidence>
<proteinExistence type="predicted"/>
<feature type="repeat" description="ANK" evidence="3">
    <location>
        <begin position="262"/>
        <end position="294"/>
    </location>
</feature>
<evidence type="ECO:0000313" key="4">
    <source>
        <dbReference type="EMBL" id="SPF47829.1"/>
    </source>
</evidence>
<keyword evidence="2 3" id="KW-0040">ANK repeat</keyword>
<dbReference type="PANTHER" id="PTHR24189:SF50">
    <property type="entry name" value="ANKYRIN REPEAT AND SOCS BOX PROTEIN 2"/>
    <property type="match status" value="1"/>
</dbReference>
<reference evidence="5" key="1">
    <citation type="submission" date="2018-02" db="EMBL/GenBank/DDBJ databases">
        <authorList>
            <person name="Hausmann B."/>
        </authorList>
    </citation>
    <scope>NUCLEOTIDE SEQUENCE [LARGE SCALE GENOMIC DNA]</scope>
    <source>
        <strain evidence="5">Peat soil MAG SbA1</strain>
    </source>
</reference>
<dbReference type="PRINTS" id="PR01415">
    <property type="entry name" value="ANKYRIN"/>
</dbReference>
<dbReference type="PANTHER" id="PTHR24189">
    <property type="entry name" value="MYOTROPHIN"/>
    <property type="match status" value="1"/>
</dbReference>
<dbReference type="SMART" id="SM00248">
    <property type="entry name" value="ANK"/>
    <property type="match status" value="5"/>
</dbReference>
<dbReference type="Pfam" id="PF12796">
    <property type="entry name" value="Ank_2"/>
    <property type="match status" value="1"/>
</dbReference>
<evidence type="ECO:0000256" key="2">
    <source>
        <dbReference type="ARBA" id="ARBA00023043"/>
    </source>
</evidence>
<organism evidence="4 5">
    <name type="scientific">Candidatus Sulfotelmatobacter kueseliae</name>
    <dbReference type="NCBI Taxonomy" id="2042962"/>
    <lineage>
        <taxon>Bacteria</taxon>
        <taxon>Pseudomonadati</taxon>
        <taxon>Acidobacteriota</taxon>
        <taxon>Terriglobia</taxon>
        <taxon>Terriglobales</taxon>
        <taxon>Candidatus Korobacteraceae</taxon>
        <taxon>Candidatus Sulfotelmatobacter</taxon>
    </lineage>
</organism>
<sequence>MLKAGAAQSITEAQFKIACSYGFTSWPKLKAHVDSLEEISELKQAIDTNDLSRVKTLMTRDPELHRAPLGYGKNGPLTWVAECRVPWAPPGPERLAMAAWMIDHGSDVHQGGDGPLMRAALRGDRIPMMELLVSRGANVNALWSGYYPIIFAPCETVEALALKWLLEHSANPNPPGQRQKYPGTALDFVIGTYGRSAELGTCMEILIEAGCPTKYKVSAVLDLLRNRLDLLVRHLDADPMLMHRRFPELTFGNTAERRLTLRGATLLHVAAEYGNVEAANLLLDRGADVNARATIDDTGVGGQTPIFHAVSQFYDWGLAVTRLLLDRGADLSVRVNLPGHYERPDEVVKCTPLGYALLFPATHGPRPSNSTILLHERGAPE</sequence>
<dbReference type="Gene3D" id="1.25.40.20">
    <property type="entry name" value="Ankyrin repeat-containing domain"/>
    <property type="match status" value="1"/>
</dbReference>
<protein>
    <submittedName>
        <fullName evidence="4">Uncharacterized protein</fullName>
    </submittedName>
</protein>
<dbReference type="PROSITE" id="PS50088">
    <property type="entry name" value="ANK_REPEAT"/>
    <property type="match status" value="2"/>
</dbReference>
<dbReference type="EMBL" id="OMOD01000175">
    <property type="protein sequence ID" value="SPF47829.1"/>
    <property type="molecule type" value="Genomic_DNA"/>
</dbReference>
<dbReference type="InterPro" id="IPR036770">
    <property type="entry name" value="Ankyrin_rpt-contain_sf"/>
</dbReference>
<feature type="repeat" description="ANK" evidence="3">
    <location>
        <begin position="111"/>
        <end position="144"/>
    </location>
</feature>
<name>A0A2U3L7U6_9BACT</name>
<dbReference type="Pfam" id="PF00023">
    <property type="entry name" value="Ank"/>
    <property type="match status" value="1"/>
</dbReference>
<dbReference type="InterPro" id="IPR002110">
    <property type="entry name" value="Ankyrin_rpt"/>
</dbReference>
<dbReference type="InterPro" id="IPR050745">
    <property type="entry name" value="Multifunctional_regulatory"/>
</dbReference>
<evidence type="ECO:0000256" key="3">
    <source>
        <dbReference type="PROSITE-ProRule" id="PRU00023"/>
    </source>
</evidence>
<dbReference type="PROSITE" id="PS50297">
    <property type="entry name" value="ANK_REP_REGION"/>
    <property type="match status" value="2"/>
</dbReference>
<dbReference type="AlphaFoldDB" id="A0A2U3L7U6"/>
<accession>A0A2U3L7U6</accession>
<evidence type="ECO:0000313" key="5">
    <source>
        <dbReference type="Proteomes" id="UP000238701"/>
    </source>
</evidence>
<dbReference type="Proteomes" id="UP000238701">
    <property type="component" value="Unassembled WGS sequence"/>
</dbReference>